<reference evidence="1 2" key="1">
    <citation type="submission" date="2012-12" db="EMBL/GenBank/DDBJ databases">
        <title>Genome assembly of Fulvivirga imtechensis AK7.</title>
        <authorList>
            <person name="Nupur N."/>
            <person name="Khatri I."/>
            <person name="Kumar R."/>
            <person name="Subramanian S."/>
            <person name="Pinnaka A."/>
        </authorList>
    </citation>
    <scope>NUCLEOTIDE SEQUENCE [LARGE SCALE GENOMIC DNA]</scope>
    <source>
        <strain evidence="1 2">AK7</strain>
    </source>
</reference>
<dbReference type="InterPro" id="IPR058060">
    <property type="entry name" value="HYC_CC_PP"/>
</dbReference>
<dbReference type="OrthoDB" id="1493875at2"/>
<dbReference type="AlphaFoldDB" id="L8K0X5"/>
<dbReference type="Proteomes" id="UP000011135">
    <property type="component" value="Unassembled WGS sequence"/>
</dbReference>
<dbReference type="EMBL" id="AMZN01000009">
    <property type="protein sequence ID" value="ELR73112.1"/>
    <property type="molecule type" value="Genomic_DNA"/>
</dbReference>
<gene>
    <name evidence="1" type="ORF">C900_05747</name>
</gene>
<organism evidence="1 2">
    <name type="scientific">Fulvivirga imtechensis AK7</name>
    <dbReference type="NCBI Taxonomy" id="1237149"/>
    <lineage>
        <taxon>Bacteria</taxon>
        <taxon>Pseudomonadati</taxon>
        <taxon>Bacteroidota</taxon>
        <taxon>Cytophagia</taxon>
        <taxon>Cytophagales</taxon>
        <taxon>Fulvivirgaceae</taxon>
        <taxon>Fulvivirga</taxon>
    </lineage>
</organism>
<dbReference type="InterPro" id="IPR058512">
    <property type="entry name" value="DUF8199"/>
</dbReference>
<proteinExistence type="predicted"/>
<dbReference type="NCBIfam" id="NF047658">
    <property type="entry name" value="HYC_CC_PP"/>
    <property type="match status" value="1"/>
</dbReference>
<comment type="caution">
    <text evidence="1">The sequence shown here is derived from an EMBL/GenBank/DDBJ whole genome shotgun (WGS) entry which is preliminary data.</text>
</comment>
<keyword evidence="2" id="KW-1185">Reference proteome</keyword>
<sequence>MTRYLSNIARRMAAVSLAALVLFTTTGFQLNAHYCAGSLKSFSFFGEAEACKHEMKKIIKKPCHMHGEMMALEKSEDDCCDYQDIMLEPAAYEAVALAKVAFDQSFEFVPQTTSVEIPAHASDAQLDFITTYRPPPIDRDIFVMVQSFLL</sequence>
<evidence type="ECO:0000313" key="2">
    <source>
        <dbReference type="Proteomes" id="UP000011135"/>
    </source>
</evidence>
<dbReference type="Pfam" id="PF26622">
    <property type="entry name" value="DUF8199"/>
    <property type="match status" value="1"/>
</dbReference>
<accession>L8K0X5</accession>
<name>L8K0X5_9BACT</name>
<evidence type="ECO:0008006" key="3">
    <source>
        <dbReference type="Google" id="ProtNLM"/>
    </source>
</evidence>
<protein>
    <recommendedName>
        <fullName evidence="3">Secreted protein</fullName>
    </recommendedName>
</protein>
<dbReference type="STRING" id="1237149.C900_05747"/>
<evidence type="ECO:0000313" key="1">
    <source>
        <dbReference type="EMBL" id="ELR73112.1"/>
    </source>
</evidence>
<dbReference type="RefSeq" id="WP_009578282.1">
    <property type="nucleotide sequence ID" value="NZ_AMZN01000009.1"/>
</dbReference>